<feature type="domain" description="Glycoside hydrolase family 2 catalytic" evidence="7">
    <location>
        <begin position="396"/>
        <end position="518"/>
    </location>
</feature>
<keyword evidence="3" id="KW-0326">Glycosidase</keyword>
<organism evidence="9 10">
    <name type="scientific">Prorocentrum cordatum</name>
    <dbReference type="NCBI Taxonomy" id="2364126"/>
    <lineage>
        <taxon>Eukaryota</taxon>
        <taxon>Sar</taxon>
        <taxon>Alveolata</taxon>
        <taxon>Dinophyceae</taxon>
        <taxon>Prorocentrales</taxon>
        <taxon>Prorocentraceae</taxon>
        <taxon>Prorocentrum</taxon>
    </lineage>
</organism>
<comment type="caution">
    <text evidence="9">The sequence shown here is derived from an EMBL/GenBank/DDBJ whole genome shotgun (WGS) entry which is preliminary data.</text>
</comment>
<feature type="domain" description="Glycoside hydrolase family 2 immunoglobulin-like beta-sandwich" evidence="6">
    <location>
        <begin position="293"/>
        <end position="352"/>
    </location>
</feature>
<evidence type="ECO:0000313" key="9">
    <source>
        <dbReference type="EMBL" id="CAK0870500.1"/>
    </source>
</evidence>
<dbReference type="PANTHER" id="PTHR42732:SF2">
    <property type="entry name" value="BETA-MANNOSIDASE"/>
    <property type="match status" value="1"/>
</dbReference>
<keyword evidence="2" id="KW-0378">Hydrolase</keyword>
<comment type="similarity">
    <text evidence="1">Belongs to the glycosyl hydrolase 2 family.</text>
</comment>
<dbReference type="Gene3D" id="2.60.40.10">
    <property type="entry name" value="Immunoglobulins"/>
    <property type="match status" value="1"/>
</dbReference>
<dbReference type="EMBL" id="CAUYUJ010016969">
    <property type="protein sequence ID" value="CAK0870500.1"/>
    <property type="molecule type" value="Genomic_DNA"/>
</dbReference>
<dbReference type="Pfam" id="PF02836">
    <property type="entry name" value="Glyco_hydro_2_C"/>
    <property type="match status" value="1"/>
</dbReference>
<evidence type="ECO:0000259" key="7">
    <source>
        <dbReference type="Pfam" id="PF02836"/>
    </source>
</evidence>
<dbReference type="InterPro" id="IPR054593">
    <property type="entry name" value="Beta-mannosidase-like_N2"/>
</dbReference>
<evidence type="ECO:0008006" key="11">
    <source>
        <dbReference type="Google" id="ProtNLM"/>
    </source>
</evidence>
<evidence type="ECO:0000313" key="10">
    <source>
        <dbReference type="Proteomes" id="UP001189429"/>
    </source>
</evidence>
<dbReference type="InterPro" id="IPR036156">
    <property type="entry name" value="Beta-gal/glucu_dom_sf"/>
</dbReference>
<gene>
    <name evidence="9" type="ORF">PCOR1329_LOCUS56590</name>
</gene>
<dbReference type="Gene3D" id="2.60.120.260">
    <property type="entry name" value="Galactose-binding domain-like"/>
    <property type="match status" value="1"/>
</dbReference>
<evidence type="ECO:0000256" key="2">
    <source>
        <dbReference type="ARBA" id="ARBA00022801"/>
    </source>
</evidence>
<dbReference type="Gene3D" id="3.20.20.80">
    <property type="entry name" value="Glycosidases"/>
    <property type="match status" value="1"/>
</dbReference>
<evidence type="ECO:0000256" key="5">
    <source>
        <dbReference type="SAM" id="SignalP"/>
    </source>
</evidence>
<sequence length="669" mass="72463">MRVWLACLAAAGDTALGFDVQAFRPAPESWKRTQCGGPSGSAEVPTKWGLEVGPRAQPLGAYPRPQMVRRAGNAPVSGPLAALRDAGDPGTWANLNGLWEWEEAASDVPPFGRVLAGSILVPFPAESCLSGVAPQRSADIVERMWYRLTFDSSHVVKDGFRTLLHFGAVDWQASIFLNGVMLGNHTGAYDGFSFDITDSASKHGNELIVYVFDPSDRGAQPNGKQKNSAIDKPGGDQYTPSSGIWQTVWLESVPMYYIMDLKINQASLHSVSIETAVNDIGYGAGEIDVDVLEEGSVVASGRGTVGKAIIVEVPSPALWSPEHPKLYDLKVRSTVQAPQIVVDTVISYFGLRTVSIGPQPGAIHTSIRPLLNNRFTFFAGFLDQSWWPDGQYTAPTDEALAYDLEATKMFGMNLIRLHQKVNPERWYYHADRLGLAIFQDMPQKYGGAVNDTIPLFVEDMKSMILGRGNHPCIIQWTTFNEGDCVGVFKTPPNDVKSITQLVKRLDSTRLVDTDSGGTLNNLHIADVNDIHSYPFPGDPMPSASQYAMVGEFGGTSVAAVIQGKEWVPGLCQAGRHAANSSDEATKYIQMASSLQSRADHISASVFTQITDVELECDGFLNYDRSNKFSVAETKAIHDANQALVGASGGGVSDKQLRLQQAAPGAIVLV</sequence>
<feature type="domain" description="Beta-mannosidase-like galactose-binding" evidence="8">
    <location>
        <begin position="143"/>
        <end position="226"/>
    </location>
</feature>
<dbReference type="Proteomes" id="UP001189429">
    <property type="component" value="Unassembled WGS sequence"/>
</dbReference>
<proteinExistence type="inferred from homology"/>
<dbReference type="SUPFAM" id="SSF49303">
    <property type="entry name" value="beta-Galactosidase/glucuronidase domain"/>
    <property type="match status" value="1"/>
</dbReference>
<dbReference type="Pfam" id="PF22666">
    <property type="entry name" value="Glyco_hydro_2_N2"/>
    <property type="match status" value="1"/>
</dbReference>
<evidence type="ECO:0000256" key="4">
    <source>
        <dbReference type="SAM" id="MobiDB-lite"/>
    </source>
</evidence>
<evidence type="ECO:0000256" key="3">
    <source>
        <dbReference type="ARBA" id="ARBA00023295"/>
    </source>
</evidence>
<dbReference type="SUPFAM" id="SSF51445">
    <property type="entry name" value="(Trans)glycosidases"/>
    <property type="match status" value="1"/>
</dbReference>
<dbReference type="InterPro" id="IPR006103">
    <property type="entry name" value="Glyco_hydro_2_cat"/>
</dbReference>
<dbReference type="PANTHER" id="PTHR42732">
    <property type="entry name" value="BETA-GALACTOSIDASE"/>
    <property type="match status" value="1"/>
</dbReference>
<accession>A0ABN9VBR9</accession>
<dbReference type="Pfam" id="PF00703">
    <property type="entry name" value="Glyco_hydro_2"/>
    <property type="match status" value="1"/>
</dbReference>
<dbReference type="InterPro" id="IPR013783">
    <property type="entry name" value="Ig-like_fold"/>
</dbReference>
<protein>
    <recommendedName>
        <fullName evidence="11">Beta-galactosidase</fullName>
    </recommendedName>
</protein>
<dbReference type="InterPro" id="IPR006102">
    <property type="entry name" value="Ig-like_GH2"/>
</dbReference>
<name>A0ABN9VBR9_9DINO</name>
<reference evidence="9" key="1">
    <citation type="submission" date="2023-10" db="EMBL/GenBank/DDBJ databases">
        <authorList>
            <person name="Chen Y."/>
            <person name="Shah S."/>
            <person name="Dougan E. K."/>
            <person name="Thang M."/>
            <person name="Chan C."/>
        </authorList>
    </citation>
    <scope>NUCLEOTIDE SEQUENCE [LARGE SCALE GENOMIC DNA]</scope>
</reference>
<dbReference type="InterPro" id="IPR051913">
    <property type="entry name" value="GH2_Domain-Containing"/>
</dbReference>
<feature type="region of interest" description="Disordered" evidence="4">
    <location>
        <begin position="214"/>
        <end position="238"/>
    </location>
</feature>
<dbReference type="InterPro" id="IPR017853">
    <property type="entry name" value="GH"/>
</dbReference>
<keyword evidence="5" id="KW-0732">Signal</keyword>
<feature type="chain" id="PRO_5046059605" description="Beta-galactosidase" evidence="5">
    <location>
        <begin position="18"/>
        <end position="669"/>
    </location>
</feature>
<dbReference type="SUPFAM" id="SSF49785">
    <property type="entry name" value="Galactose-binding domain-like"/>
    <property type="match status" value="1"/>
</dbReference>
<feature type="signal peptide" evidence="5">
    <location>
        <begin position="1"/>
        <end position="17"/>
    </location>
</feature>
<evidence type="ECO:0000256" key="1">
    <source>
        <dbReference type="ARBA" id="ARBA00007401"/>
    </source>
</evidence>
<evidence type="ECO:0000259" key="8">
    <source>
        <dbReference type="Pfam" id="PF22666"/>
    </source>
</evidence>
<keyword evidence="10" id="KW-1185">Reference proteome</keyword>
<evidence type="ECO:0000259" key="6">
    <source>
        <dbReference type="Pfam" id="PF00703"/>
    </source>
</evidence>
<dbReference type="InterPro" id="IPR008979">
    <property type="entry name" value="Galactose-bd-like_sf"/>
</dbReference>